<feature type="signal peptide" evidence="2">
    <location>
        <begin position="1"/>
        <end position="24"/>
    </location>
</feature>
<feature type="region of interest" description="Disordered" evidence="1">
    <location>
        <begin position="29"/>
        <end position="68"/>
    </location>
</feature>
<evidence type="ECO:0000313" key="3">
    <source>
        <dbReference type="EnsemblPlants" id="AET3Gv20969000.2"/>
    </source>
</evidence>
<reference evidence="3" key="4">
    <citation type="submission" date="2019-03" db="UniProtKB">
        <authorList>
            <consortium name="EnsemblPlants"/>
        </authorList>
    </citation>
    <scope>IDENTIFICATION</scope>
</reference>
<evidence type="ECO:0000256" key="1">
    <source>
        <dbReference type="SAM" id="MobiDB-lite"/>
    </source>
</evidence>
<dbReference type="Proteomes" id="UP000015105">
    <property type="component" value="Chromosome 3D"/>
</dbReference>
<reference evidence="4" key="1">
    <citation type="journal article" date="2014" name="Science">
        <title>Ancient hybridizations among the ancestral genomes of bread wheat.</title>
        <authorList>
            <consortium name="International Wheat Genome Sequencing Consortium,"/>
            <person name="Marcussen T."/>
            <person name="Sandve S.R."/>
            <person name="Heier L."/>
            <person name="Spannagl M."/>
            <person name="Pfeifer M."/>
            <person name="Jakobsen K.S."/>
            <person name="Wulff B.B."/>
            <person name="Steuernagel B."/>
            <person name="Mayer K.F."/>
            <person name="Olsen O.A."/>
        </authorList>
    </citation>
    <scope>NUCLEOTIDE SEQUENCE [LARGE SCALE GENOMIC DNA]</scope>
    <source>
        <strain evidence="4">cv. AL8/78</strain>
    </source>
</reference>
<evidence type="ECO:0000313" key="4">
    <source>
        <dbReference type="Proteomes" id="UP000015105"/>
    </source>
</evidence>
<feature type="chain" id="PRO_5019159010" evidence="2">
    <location>
        <begin position="25"/>
        <end position="109"/>
    </location>
</feature>
<accession>A0A453GD54</accession>
<name>A0A453GD54_AEGTS</name>
<organism evidence="3 4">
    <name type="scientific">Aegilops tauschii subsp. strangulata</name>
    <name type="common">Goatgrass</name>
    <dbReference type="NCBI Taxonomy" id="200361"/>
    <lineage>
        <taxon>Eukaryota</taxon>
        <taxon>Viridiplantae</taxon>
        <taxon>Streptophyta</taxon>
        <taxon>Embryophyta</taxon>
        <taxon>Tracheophyta</taxon>
        <taxon>Spermatophyta</taxon>
        <taxon>Magnoliopsida</taxon>
        <taxon>Liliopsida</taxon>
        <taxon>Poales</taxon>
        <taxon>Poaceae</taxon>
        <taxon>BOP clade</taxon>
        <taxon>Pooideae</taxon>
        <taxon>Triticodae</taxon>
        <taxon>Triticeae</taxon>
        <taxon>Triticinae</taxon>
        <taxon>Aegilops</taxon>
    </lineage>
</organism>
<dbReference type="Gramene" id="AET3Gv20969000.2">
    <property type="protein sequence ID" value="AET3Gv20969000.2"/>
    <property type="gene ID" value="AET3Gv20969000"/>
</dbReference>
<keyword evidence="4" id="KW-1185">Reference proteome</keyword>
<dbReference type="AlphaFoldDB" id="A0A453GD54"/>
<protein>
    <submittedName>
        <fullName evidence="3">Uncharacterized protein</fullName>
    </submittedName>
</protein>
<dbReference type="EnsemblPlants" id="AET3Gv20969000.2">
    <property type="protein sequence ID" value="AET3Gv20969000.2"/>
    <property type="gene ID" value="AET3Gv20969000"/>
</dbReference>
<proteinExistence type="predicted"/>
<feature type="compositionally biased region" description="Low complexity" evidence="1">
    <location>
        <begin position="58"/>
        <end position="68"/>
    </location>
</feature>
<sequence length="109" mass="12116">RAWWRGRRWWWWPSPRRWAPLCLAVGEGGTWGPSPRPHAKQPHQLAVRPSVPQNQQLSSSSSSSSSCQIALPASLPGLSSSPAMSFPAPPPLSFLGFSSFFQLWCVWSC</sequence>
<reference evidence="3" key="3">
    <citation type="journal article" date="2017" name="Nature">
        <title>Genome sequence of the progenitor of the wheat D genome Aegilops tauschii.</title>
        <authorList>
            <person name="Luo M.C."/>
            <person name="Gu Y.Q."/>
            <person name="Puiu D."/>
            <person name="Wang H."/>
            <person name="Twardziok S.O."/>
            <person name="Deal K.R."/>
            <person name="Huo N."/>
            <person name="Zhu T."/>
            <person name="Wang L."/>
            <person name="Wang Y."/>
            <person name="McGuire P.E."/>
            <person name="Liu S."/>
            <person name="Long H."/>
            <person name="Ramasamy R.K."/>
            <person name="Rodriguez J.C."/>
            <person name="Van S.L."/>
            <person name="Yuan L."/>
            <person name="Wang Z."/>
            <person name="Xia Z."/>
            <person name="Xiao L."/>
            <person name="Anderson O.D."/>
            <person name="Ouyang S."/>
            <person name="Liang Y."/>
            <person name="Zimin A.V."/>
            <person name="Pertea G."/>
            <person name="Qi P."/>
            <person name="Bennetzen J.L."/>
            <person name="Dai X."/>
            <person name="Dawson M.W."/>
            <person name="Muller H.G."/>
            <person name="Kugler K."/>
            <person name="Rivarola-Duarte L."/>
            <person name="Spannagl M."/>
            <person name="Mayer K.F.X."/>
            <person name="Lu F.H."/>
            <person name="Bevan M.W."/>
            <person name="Leroy P."/>
            <person name="Li P."/>
            <person name="You F.M."/>
            <person name="Sun Q."/>
            <person name="Liu Z."/>
            <person name="Lyons E."/>
            <person name="Wicker T."/>
            <person name="Salzberg S.L."/>
            <person name="Devos K.M."/>
            <person name="Dvorak J."/>
        </authorList>
    </citation>
    <scope>NUCLEOTIDE SEQUENCE [LARGE SCALE GENOMIC DNA]</scope>
    <source>
        <strain evidence="3">cv. AL8/78</strain>
    </source>
</reference>
<reference evidence="3" key="5">
    <citation type="journal article" date="2021" name="G3 (Bethesda)">
        <title>Aegilops tauschii genome assembly Aet v5.0 features greater sequence contiguity and improved annotation.</title>
        <authorList>
            <person name="Wang L."/>
            <person name="Zhu T."/>
            <person name="Rodriguez J.C."/>
            <person name="Deal K.R."/>
            <person name="Dubcovsky J."/>
            <person name="McGuire P.E."/>
            <person name="Lux T."/>
            <person name="Spannagl M."/>
            <person name="Mayer K.F.X."/>
            <person name="Baldrich P."/>
            <person name="Meyers B.C."/>
            <person name="Huo N."/>
            <person name="Gu Y.Q."/>
            <person name="Zhou H."/>
            <person name="Devos K.M."/>
            <person name="Bennetzen J.L."/>
            <person name="Unver T."/>
            <person name="Budak H."/>
            <person name="Gulick P.J."/>
            <person name="Galiba G."/>
            <person name="Kalapos B."/>
            <person name="Nelson D.R."/>
            <person name="Li P."/>
            <person name="You F.M."/>
            <person name="Luo M.C."/>
            <person name="Dvorak J."/>
        </authorList>
    </citation>
    <scope>NUCLEOTIDE SEQUENCE [LARGE SCALE GENOMIC DNA]</scope>
    <source>
        <strain evidence="3">cv. AL8/78</strain>
    </source>
</reference>
<evidence type="ECO:0000256" key="2">
    <source>
        <dbReference type="SAM" id="SignalP"/>
    </source>
</evidence>
<reference evidence="4" key="2">
    <citation type="journal article" date="2017" name="Nat. Plants">
        <title>The Aegilops tauschii genome reveals multiple impacts of transposons.</title>
        <authorList>
            <person name="Zhao G."/>
            <person name="Zou C."/>
            <person name="Li K."/>
            <person name="Wang K."/>
            <person name="Li T."/>
            <person name="Gao L."/>
            <person name="Zhang X."/>
            <person name="Wang H."/>
            <person name="Yang Z."/>
            <person name="Liu X."/>
            <person name="Jiang W."/>
            <person name="Mao L."/>
            <person name="Kong X."/>
            <person name="Jiao Y."/>
            <person name="Jia J."/>
        </authorList>
    </citation>
    <scope>NUCLEOTIDE SEQUENCE [LARGE SCALE GENOMIC DNA]</scope>
    <source>
        <strain evidence="4">cv. AL8/78</strain>
    </source>
</reference>
<keyword evidence="2" id="KW-0732">Signal</keyword>